<dbReference type="InterPro" id="IPR003313">
    <property type="entry name" value="AraC-bd"/>
</dbReference>
<dbReference type="OrthoDB" id="636258at2"/>
<proteinExistence type="predicted"/>
<keyword evidence="3" id="KW-0804">Transcription</keyword>
<dbReference type="PROSITE" id="PS01124">
    <property type="entry name" value="HTH_ARAC_FAMILY_2"/>
    <property type="match status" value="1"/>
</dbReference>
<dbReference type="Proteomes" id="UP000002215">
    <property type="component" value="Chromosome"/>
</dbReference>
<dbReference type="AlphaFoldDB" id="A0A979G307"/>
<dbReference type="InterPro" id="IPR014710">
    <property type="entry name" value="RmlC-like_jellyroll"/>
</dbReference>
<dbReference type="Pfam" id="PF12833">
    <property type="entry name" value="HTH_18"/>
    <property type="match status" value="1"/>
</dbReference>
<keyword evidence="2" id="KW-0238">DNA-binding</keyword>
<dbReference type="SMART" id="SM00342">
    <property type="entry name" value="HTH_ARAC"/>
    <property type="match status" value="1"/>
</dbReference>
<dbReference type="Gene3D" id="1.10.10.60">
    <property type="entry name" value="Homeodomain-like"/>
    <property type="match status" value="2"/>
</dbReference>
<evidence type="ECO:0000313" key="5">
    <source>
        <dbReference type="EMBL" id="ACU59997.1"/>
    </source>
</evidence>
<gene>
    <name evidence="5" type="ordered locus">Cpin_2509</name>
</gene>
<dbReference type="SUPFAM" id="SSF51215">
    <property type="entry name" value="Regulatory protein AraC"/>
    <property type="match status" value="1"/>
</dbReference>
<protein>
    <submittedName>
        <fullName evidence="5">Transcriptional regulator, AraC family</fullName>
    </submittedName>
</protein>
<reference evidence="5 6" key="2">
    <citation type="journal article" date="2010" name="Stand. Genomic Sci.">
        <title>Complete genome sequence of Chitinophaga pinensis type strain (UQM 2034).</title>
        <authorList>
            <person name="Glavina Del Rio T."/>
            <person name="Abt B."/>
            <person name="Spring S."/>
            <person name="Lapidus A."/>
            <person name="Nolan M."/>
            <person name="Tice H."/>
            <person name="Copeland A."/>
            <person name="Cheng J.F."/>
            <person name="Chen F."/>
            <person name="Bruce D."/>
            <person name="Goodwin L."/>
            <person name="Pitluck S."/>
            <person name="Ivanova N."/>
            <person name="Mavromatis K."/>
            <person name="Mikhailova N."/>
            <person name="Pati A."/>
            <person name="Chen A."/>
            <person name="Palaniappan K."/>
            <person name="Land M."/>
            <person name="Hauser L."/>
            <person name="Chang Y.J."/>
            <person name="Jeffries C.D."/>
            <person name="Chain P."/>
            <person name="Saunders E."/>
            <person name="Detter J.C."/>
            <person name="Brettin T."/>
            <person name="Rohde M."/>
            <person name="Goker M."/>
            <person name="Bristow J."/>
            <person name="Eisen J.A."/>
            <person name="Markowitz V."/>
            <person name="Hugenholtz P."/>
            <person name="Kyrpides N.C."/>
            <person name="Klenk H.P."/>
            <person name="Lucas S."/>
        </authorList>
    </citation>
    <scope>NUCLEOTIDE SEQUENCE [LARGE SCALE GENOMIC DNA]</scope>
    <source>
        <strain evidence="6">ATCC 43595 / DSM 2588 / LMG 13176 / NBRC 15968 / NCIMB 11800 / UQM 2034</strain>
    </source>
</reference>
<dbReference type="InterPro" id="IPR018060">
    <property type="entry name" value="HTH_AraC"/>
</dbReference>
<evidence type="ECO:0000259" key="4">
    <source>
        <dbReference type="PROSITE" id="PS01124"/>
    </source>
</evidence>
<dbReference type="EMBL" id="CP001699">
    <property type="protein sequence ID" value="ACU59997.1"/>
    <property type="molecule type" value="Genomic_DNA"/>
</dbReference>
<evidence type="ECO:0000313" key="6">
    <source>
        <dbReference type="Proteomes" id="UP000002215"/>
    </source>
</evidence>
<sequence>MVRENLYESVQVYYETSDSCFEGDKQLNFFELFYVLSGKGAHIVNGNKIQFKKNELFLLTPNDRHSFEVDEFCEFLVIRFGQNYVAEFQWKSIDQMECVLFHASHLSESILKNPEDNEAVASLMQYLLRILQRDNLYKEDLIRHLVNAIIVIAARNLSIIRPQRMQENVDEKILEMIDYIQAHIHKPDMLKLEVMADKFGVSKTYIGAYFRRQAGESLQQYISAYRIRLIEHRLRFSNKRITEIAEEFGFADESHVNKFFKRHTGVRLKSYRTKNRV</sequence>
<accession>A0A979G307</accession>
<dbReference type="PANTHER" id="PTHR43280">
    <property type="entry name" value="ARAC-FAMILY TRANSCRIPTIONAL REGULATOR"/>
    <property type="match status" value="1"/>
</dbReference>
<evidence type="ECO:0000256" key="2">
    <source>
        <dbReference type="ARBA" id="ARBA00023125"/>
    </source>
</evidence>
<keyword evidence="1" id="KW-0805">Transcription regulation</keyword>
<feature type="domain" description="HTH araC/xylS-type" evidence="4">
    <location>
        <begin position="174"/>
        <end position="274"/>
    </location>
</feature>
<reference evidence="6" key="1">
    <citation type="submission" date="2009-08" db="EMBL/GenBank/DDBJ databases">
        <title>The complete genome of Chitinophaga pinensis DSM 2588.</title>
        <authorList>
            <consortium name="US DOE Joint Genome Institute (JGI-PGF)"/>
            <person name="Lucas S."/>
            <person name="Copeland A."/>
            <person name="Lapidus A."/>
            <person name="Glavina del Rio T."/>
            <person name="Dalin E."/>
            <person name="Tice H."/>
            <person name="Bruce D."/>
            <person name="Goodwin L."/>
            <person name="Pitluck S."/>
            <person name="Kyrpides N."/>
            <person name="Mavromatis K."/>
            <person name="Ivanova N."/>
            <person name="Mikhailova N."/>
            <person name="Sims D."/>
            <person name="Meinche L."/>
            <person name="Brettin T."/>
            <person name="Detter J.C."/>
            <person name="Han C."/>
            <person name="Larimer F."/>
            <person name="Land M."/>
            <person name="Hauser L."/>
            <person name="Markowitz V."/>
            <person name="Cheng J.-F."/>
            <person name="Hugenholtz P."/>
            <person name="Woyke T."/>
            <person name="Wu D."/>
            <person name="Spring S."/>
            <person name="Klenk H.-P."/>
            <person name="Eisen J.A."/>
        </authorList>
    </citation>
    <scope>NUCLEOTIDE SEQUENCE [LARGE SCALE GENOMIC DNA]</scope>
    <source>
        <strain evidence="6">ATCC 43595 / DSM 2588 / LMG 13176 / NBRC 15968 / NCIMB 11800 / UQM 2034</strain>
    </source>
</reference>
<dbReference type="GO" id="GO:0003700">
    <property type="term" value="F:DNA-binding transcription factor activity"/>
    <property type="evidence" value="ECO:0007669"/>
    <property type="project" value="InterPro"/>
</dbReference>
<evidence type="ECO:0000256" key="1">
    <source>
        <dbReference type="ARBA" id="ARBA00023015"/>
    </source>
</evidence>
<dbReference type="SUPFAM" id="SSF46689">
    <property type="entry name" value="Homeodomain-like"/>
    <property type="match status" value="1"/>
</dbReference>
<evidence type="ECO:0000256" key="3">
    <source>
        <dbReference type="ARBA" id="ARBA00023163"/>
    </source>
</evidence>
<dbReference type="Gene3D" id="2.60.120.10">
    <property type="entry name" value="Jelly Rolls"/>
    <property type="match status" value="1"/>
</dbReference>
<dbReference type="RefSeq" id="WP_012790173.1">
    <property type="nucleotide sequence ID" value="NC_013132.1"/>
</dbReference>
<dbReference type="Pfam" id="PF02311">
    <property type="entry name" value="AraC_binding"/>
    <property type="match status" value="1"/>
</dbReference>
<dbReference type="PANTHER" id="PTHR43280:SF2">
    <property type="entry name" value="HTH-TYPE TRANSCRIPTIONAL REGULATOR EXSA"/>
    <property type="match status" value="1"/>
</dbReference>
<dbReference type="InterPro" id="IPR009057">
    <property type="entry name" value="Homeodomain-like_sf"/>
</dbReference>
<dbReference type="InterPro" id="IPR037923">
    <property type="entry name" value="HTH-like"/>
</dbReference>
<dbReference type="GO" id="GO:0043565">
    <property type="term" value="F:sequence-specific DNA binding"/>
    <property type="evidence" value="ECO:0007669"/>
    <property type="project" value="InterPro"/>
</dbReference>
<dbReference type="KEGG" id="cpi:Cpin_2509"/>
<organism evidence="5 6">
    <name type="scientific">Chitinophaga pinensis (strain ATCC 43595 / DSM 2588 / LMG 13176 / NBRC 15968 / NCIMB 11800 / UQM 2034)</name>
    <dbReference type="NCBI Taxonomy" id="485918"/>
    <lineage>
        <taxon>Bacteria</taxon>
        <taxon>Pseudomonadati</taxon>
        <taxon>Bacteroidota</taxon>
        <taxon>Chitinophagia</taxon>
        <taxon>Chitinophagales</taxon>
        <taxon>Chitinophagaceae</taxon>
        <taxon>Chitinophaga</taxon>
    </lineage>
</organism>
<name>A0A979G307_CHIPD</name>